<dbReference type="AlphaFoldDB" id="A0A8K0KSF1"/>
<dbReference type="Proteomes" id="UP000792457">
    <property type="component" value="Unassembled WGS sequence"/>
</dbReference>
<evidence type="ECO:0000313" key="3">
    <source>
        <dbReference type="Proteomes" id="UP000792457"/>
    </source>
</evidence>
<keyword evidence="3" id="KW-1185">Reference proteome</keyword>
<feature type="compositionally biased region" description="Basic and acidic residues" evidence="1">
    <location>
        <begin position="33"/>
        <end position="45"/>
    </location>
</feature>
<gene>
    <name evidence="2" type="ORF">J437_LFUL016513</name>
</gene>
<dbReference type="EMBL" id="KZ310643">
    <property type="protein sequence ID" value="KAG8239997.1"/>
    <property type="molecule type" value="Genomic_DNA"/>
</dbReference>
<feature type="compositionally biased region" description="Polar residues" evidence="1">
    <location>
        <begin position="1"/>
        <end position="14"/>
    </location>
</feature>
<feature type="compositionally biased region" description="Basic and acidic residues" evidence="1">
    <location>
        <begin position="15"/>
        <end position="25"/>
    </location>
</feature>
<feature type="region of interest" description="Disordered" evidence="1">
    <location>
        <begin position="1"/>
        <end position="45"/>
    </location>
</feature>
<protein>
    <submittedName>
        <fullName evidence="2">Uncharacterized protein</fullName>
    </submittedName>
</protein>
<dbReference type="OrthoDB" id="414666at2759"/>
<organism evidence="2 3">
    <name type="scientific">Ladona fulva</name>
    <name type="common">Scarce chaser dragonfly</name>
    <name type="synonym">Libellula fulva</name>
    <dbReference type="NCBI Taxonomy" id="123851"/>
    <lineage>
        <taxon>Eukaryota</taxon>
        <taxon>Metazoa</taxon>
        <taxon>Ecdysozoa</taxon>
        <taxon>Arthropoda</taxon>
        <taxon>Hexapoda</taxon>
        <taxon>Insecta</taxon>
        <taxon>Pterygota</taxon>
        <taxon>Palaeoptera</taxon>
        <taxon>Odonata</taxon>
        <taxon>Epiprocta</taxon>
        <taxon>Anisoptera</taxon>
        <taxon>Libelluloidea</taxon>
        <taxon>Libellulidae</taxon>
        <taxon>Ladona</taxon>
    </lineage>
</organism>
<sequence>MELKNSILTKSVASSKDKQERKKSSPTDQPLKLTEEKLKKGEEQKSIQEEWNDLKKGIITVLEQKVGTINKKEARKNWINQNMLEKMEERRKWKEVNSEQGRMQIRTEDEDIKGIWEEYIKDRYCTNDRGREVEIELRNYEEGERDNGGPKVMKEEIEMAIKRMNGKAVGGDQIPIEILKSLRKNGMDRLTNLINKIYDTGELSEDLLKTIMVLIPKKAHEDAFAFDTAWYSGYDQPQCSVALPPLEEFSGLLLHLPPLLLHCPLLRSTAPSPNS</sequence>
<evidence type="ECO:0000313" key="2">
    <source>
        <dbReference type="EMBL" id="KAG8239997.1"/>
    </source>
</evidence>
<comment type="caution">
    <text evidence="2">The sequence shown here is derived from an EMBL/GenBank/DDBJ whole genome shotgun (WGS) entry which is preliminary data.</text>
</comment>
<proteinExistence type="predicted"/>
<reference evidence="2" key="2">
    <citation type="submission" date="2017-10" db="EMBL/GenBank/DDBJ databases">
        <title>Ladona fulva Genome sequencing and assembly.</title>
        <authorList>
            <person name="Murali S."/>
            <person name="Richards S."/>
            <person name="Bandaranaike D."/>
            <person name="Bellair M."/>
            <person name="Blankenburg K."/>
            <person name="Chao H."/>
            <person name="Dinh H."/>
            <person name="Doddapaneni H."/>
            <person name="Dugan-Rocha S."/>
            <person name="Elkadiri S."/>
            <person name="Gnanaolivu R."/>
            <person name="Hernandez B."/>
            <person name="Skinner E."/>
            <person name="Javaid M."/>
            <person name="Lee S."/>
            <person name="Li M."/>
            <person name="Ming W."/>
            <person name="Munidasa M."/>
            <person name="Muniz J."/>
            <person name="Nguyen L."/>
            <person name="Hughes D."/>
            <person name="Osuji N."/>
            <person name="Pu L.-L."/>
            <person name="Puazo M."/>
            <person name="Qu C."/>
            <person name="Quiroz J."/>
            <person name="Raj R."/>
            <person name="Weissenberger G."/>
            <person name="Xin Y."/>
            <person name="Zou X."/>
            <person name="Han Y."/>
            <person name="Worley K."/>
            <person name="Muzny D."/>
            <person name="Gibbs R."/>
        </authorList>
    </citation>
    <scope>NUCLEOTIDE SEQUENCE</scope>
    <source>
        <strain evidence="2">Sampled in the wild</strain>
    </source>
</reference>
<evidence type="ECO:0000256" key="1">
    <source>
        <dbReference type="SAM" id="MobiDB-lite"/>
    </source>
</evidence>
<name>A0A8K0KSF1_LADFU</name>
<accession>A0A8K0KSF1</accession>
<reference evidence="2" key="1">
    <citation type="submission" date="2013-04" db="EMBL/GenBank/DDBJ databases">
        <authorList>
            <person name="Qu J."/>
            <person name="Murali S.C."/>
            <person name="Bandaranaike D."/>
            <person name="Bellair M."/>
            <person name="Blankenburg K."/>
            <person name="Chao H."/>
            <person name="Dinh H."/>
            <person name="Doddapaneni H."/>
            <person name="Downs B."/>
            <person name="Dugan-Rocha S."/>
            <person name="Elkadiri S."/>
            <person name="Gnanaolivu R.D."/>
            <person name="Hernandez B."/>
            <person name="Javaid M."/>
            <person name="Jayaseelan J.C."/>
            <person name="Lee S."/>
            <person name="Li M."/>
            <person name="Ming W."/>
            <person name="Munidasa M."/>
            <person name="Muniz J."/>
            <person name="Nguyen L."/>
            <person name="Ongeri F."/>
            <person name="Osuji N."/>
            <person name="Pu L.-L."/>
            <person name="Puazo M."/>
            <person name="Qu C."/>
            <person name="Quiroz J."/>
            <person name="Raj R."/>
            <person name="Weissenberger G."/>
            <person name="Xin Y."/>
            <person name="Zou X."/>
            <person name="Han Y."/>
            <person name="Richards S."/>
            <person name="Worley K."/>
            <person name="Muzny D."/>
            <person name="Gibbs R."/>
        </authorList>
    </citation>
    <scope>NUCLEOTIDE SEQUENCE</scope>
    <source>
        <strain evidence="2">Sampled in the wild</strain>
    </source>
</reference>